<proteinExistence type="predicted"/>
<feature type="coiled-coil region" evidence="1">
    <location>
        <begin position="62"/>
        <end position="107"/>
    </location>
</feature>
<dbReference type="SUPFAM" id="SSF47769">
    <property type="entry name" value="SAM/Pointed domain"/>
    <property type="match status" value="1"/>
</dbReference>
<gene>
    <name evidence="4" type="ORF">PGLA2088_LOCUS31677</name>
</gene>
<dbReference type="InterPro" id="IPR013761">
    <property type="entry name" value="SAM/pointed_sf"/>
</dbReference>
<reference evidence="4" key="1">
    <citation type="submission" date="2021-02" db="EMBL/GenBank/DDBJ databases">
        <authorList>
            <person name="Dougan E. K."/>
            <person name="Rhodes N."/>
            <person name="Thang M."/>
            <person name="Chan C."/>
        </authorList>
    </citation>
    <scope>NUCLEOTIDE SEQUENCE</scope>
</reference>
<keyword evidence="1" id="KW-0175">Coiled coil</keyword>
<organism evidence="4 5">
    <name type="scientific">Polarella glacialis</name>
    <name type="common">Dinoflagellate</name>
    <dbReference type="NCBI Taxonomy" id="89957"/>
    <lineage>
        <taxon>Eukaryota</taxon>
        <taxon>Sar</taxon>
        <taxon>Alveolata</taxon>
        <taxon>Dinophyceae</taxon>
        <taxon>Suessiales</taxon>
        <taxon>Suessiaceae</taxon>
        <taxon>Polarella</taxon>
    </lineage>
</organism>
<dbReference type="AlphaFoldDB" id="A0A813KCP2"/>
<evidence type="ECO:0000259" key="3">
    <source>
        <dbReference type="Pfam" id="PF00536"/>
    </source>
</evidence>
<dbReference type="EMBL" id="CAJNNW010029523">
    <property type="protein sequence ID" value="CAE8700574.1"/>
    <property type="molecule type" value="Genomic_DNA"/>
</dbReference>
<feature type="compositionally biased region" description="Acidic residues" evidence="2">
    <location>
        <begin position="114"/>
        <end position="123"/>
    </location>
</feature>
<evidence type="ECO:0000313" key="5">
    <source>
        <dbReference type="Proteomes" id="UP000626109"/>
    </source>
</evidence>
<dbReference type="Pfam" id="PF00536">
    <property type="entry name" value="SAM_1"/>
    <property type="match status" value="1"/>
</dbReference>
<feature type="domain" description="SAM" evidence="3">
    <location>
        <begin position="1"/>
        <end position="47"/>
    </location>
</feature>
<dbReference type="Proteomes" id="UP000626109">
    <property type="component" value="Unassembled WGS sequence"/>
</dbReference>
<feature type="non-terminal residue" evidence="4">
    <location>
        <position position="1"/>
    </location>
</feature>
<evidence type="ECO:0000256" key="2">
    <source>
        <dbReference type="SAM" id="MobiDB-lite"/>
    </source>
</evidence>
<protein>
    <recommendedName>
        <fullName evidence="3">SAM domain-containing protein</fullName>
    </recommendedName>
</protein>
<sequence>IGLERFIPAFQAEEVDLDALSLFEEKDLQDLGLPKGPRVKLLRAVQGIFPSAKGSLQAPPRLEEMEQQLVHVEKQVANVQEQLVRQLEELAARQQAAEEQLLRLEAACTSPEEQGPEEPEEEGSMLQDTLQSESLDVRDQLQELSLSMRIMQELMPSRVCWTIRGLPEKMSKLGPGKAIKAPPFALFGTILGMKLEFYPCGRGRAPDPTDDRSLPDIVTPRVHPALREVRGGTKATLPEDANCCFGICCPLGIKLQYRLQVGNSLDFDNCHVQWQTLYHDMQFRWRDELRDGTLSIVLTVARIHNKNLRVEDDTIYVHTE</sequence>
<accession>A0A813KCP2</accession>
<dbReference type="Gene3D" id="1.10.150.50">
    <property type="entry name" value="Transcription Factor, Ets-1"/>
    <property type="match status" value="1"/>
</dbReference>
<evidence type="ECO:0000256" key="1">
    <source>
        <dbReference type="SAM" id="Coils"/>
    </source>
</evidence>
<evidence type="ECO:0000313" key="4">
    <source>
        <dbReference type="EMBL" id="CAE8700574.1"/>
    </source>
</evidence>
<feature type="region of interest" description="Disordered" evidence="2">
    <location>
        <begin position="109"/>
        <end position="128"/>
    </location>
</feature>
<comment type="caution">
    <text evidence="4">The sequence shown here is derived from an EMBL/GenBank/DDBJ whole genome shotgun (WGS) entry which is preliminary data.</text>
</comment>
<name>A0A813KCP2_POLGL</name>
<dbReference type="InterPro" id="IPR001660">
    <property type="entry name" value="SAM"/>
</dbReference>